<reference evidence="2 3" key="1">
    <citation type="submission" date="2016-10" db="EMBL/GenBank/DDBJ databases">
        <authorList>
            <person name="de Groot N.N."/>
        </authorList>
    </citation>
    <scope>NUCLEOTIDE SEQUENCE [LARGE SCALE GENOMIC DNA]</scope>
    <source>
        <strain evidence="2 3">DSM 27375</strain>
    </source>
</reference>
<evidence type="ECO:0008006" key="4">
    <source>
        <dbReference type="Google" id="ProtNLM"/>
    </source>
</evidence>
<evidence type="ECO:0000313" key="2">
    <source>
        <dbReference type="EMBL" id="SDF14100.1"/>
    </source>
</evidence>
<gene>
    <name evidence="2" type="ORF">SAMN04488117_102394</name>
</gene>
<name>A0A1G7IMX6_9RHOB</name>
<protein>
    <recommendedName>
        <fullName evidence="4">DUF4177 domain-containing protein</fullName>
    </recommendedName>
</protein>
<evidence type="ECO:0000256" key="1">
    <source>
        <dbReference type="SAM" id="MobiDB-lite"/>
    </source>
</evidence>
<accession>A0A1G7IMX6</accession>
<sequence>MSHYEYKAIPAPHESEATSASQTPEARLADAVTVRLNAMAKEGWTYLRSDAFTLTGVAGKQAVLVFRRESDFGMFKQDKPSFGTFGPEAAE</sequence>
<dbReference type="RefSeq" id="WP_074642226.1">
    <property type="nucleotide sequence ID" value="NZ_FNBL01000002.1"/>
</dbReference>
<proteinExistence type="predicted"/>
<feature type="region of interest" description="Disordered" evidence="1">
    <location>
        <begin position="1"/>
        <end position="24"/>
    </location>
</feature>
<organism evidence="2 3">
    <name type="scientific">Celeribacter baekdonensis</name>
    <dbReference type="NCBI Taxonomy" id="875171"/>
    <lineage>
        <taxon>Bacteria</taxon>
        <taxon>Pseudomonadati</taxon>
        <taxon>Pseudomonadota</taxon>
        <taxon>Alphaproteobacteria</taxon>
        <taxon>Rhodobacterales</taxon>
        <taxon>Roseobacteraceae</taxon>
        <taxon>Celeribacter</taxon>
    </lineage>
</organism>
<evidence type="ECO:0000313" key="3">
    <source>
        <dbReference type="Proteomes" id="UP000182284"/>
    </source>
</evidence>
<dbReference type="OrthoDB" id="7658888at2"/>
<dbReference type="AlphaFoldDB" id="A0A1G7IMX6"/>
<dbReference type="EMBL" id="FNBL01000002">
    <property type="protein sequence ID" value="SDF14100.1"/>
    <property type="molecule type" value="Genomic_DNA"/>
</dbReference>
<dbReference type="Proteomes" id="UP000182284">
    <property type="component" value="Unassembled WGS sequence"/>
</dbReference>